<organism evidence="2 3">
    <name type="scientific">Chromobacterium vaccinii</name>
    <dbReference type="NCBI Taxonomy" id="1108595"/>
    <lineage>
        <taxon>Bacteria</taxon>
        <taxon>Pseudomonadati</taxon>
        <taxon>Pseudomonadota</taxon>
        <taxon>Betaproteobacteria</taxon>
        <taxon>Neisseriales</taxon>
        <taxon>Chromobacteriaceae</taxon>
        <taxon>Chromobacterium</taxon>
    </lineage>
</organism>
<evidence type="ECO:0000259" key="1">
    <source>
        <dbReference type="Pfam" id="PF01370"/>
    </source>
</evidence>
<dbReference type="KEGG" id="cvc:BKX93_02780"/>
<dbReference type="InterPro" id="IPR001509">
    <property type="entry name" value="Epimerase_deHydtase"/>
</dbReference>
<gene>
    <name evidence="2" type="ORF">BKX93_02780</name>
</gene>
<dbReference type="InterPro" id="IPR050177">
    <property type="entry name" value="Lipid_A_modif_metabolic_enz"/>
</dbReference>
<evidence type="ECO:0000313" key="2">
    <source>
        <dbReference type="EMBL" id="AOZ49029.1"/>
    </source>
</evidence>
<dbReference type="AlphaFoldDB" id="A0A1D9LCM9"/>
<evidence type="ECO:0000313" key="3">
    <source>
        <dbReference type="Proteomes" id="UP000178776"/>
    </source>
</evidence>
<accession>A0A1D9LCM9</accession>
<dbReference type="Pfam" id="PF01370">
    <property type="entry name" value="Epimerase"/>
    <property type="match status" value="1"/>
</dbReference>
<dbReference type="PANTHER" id="PTHR43245">
    <property type="entry name" value="BIFUNCTIONAL POLYMYXIN RESISTANCE PROTEIN ARNA"/>
    <property type="match status" value="1"/>
</dbReference>
<name>A0A1D9LCM9_9NEIS</name>
<dbReference type="InterPro" id="IPR036291">
    <property type="entry name" value="NAD(P)-bd_dom_sf"/>
</dbReference>
<dbReference type="RefSeq" id="WP_070978617.1">
    <property type="nucleotide sequence ID" value="NZ_CP017707.1"/>
</dbReference>
<dbReference type="EMBL" id="CP017707">
    <property type="protein sequence ID" value="AOZ49029.1"/>
    <property type="molecule type" value="Genomic_DNA"/>
</dbReference>
<dbReference type="GeneID" id="68840142"/>
<protein>
    <recommendedName>
        <fullName evidence="1">NAD-dependent epimerase/dehydratase domain-containing protein</fullName>
    </recommendedName>
</protein>
<dbReference type="Proteomes" id="UP000178776">
    <property type="component" value="Chromosome"/>
</dbReference>
<sequence length="339" mass="36552">MGSVTRVLVTGATGGLGRNAVACLLGKGCAVRATGRNRQAGVELAGLGAEFVALDLAAADAGQLAGLLEGVDAVWHCAALSAPWGREVDFVAANVHATDKLLKAAGQSRANRFIHISTPALYFDFQHRYTVPESFRPRRYVNAYARTKALAEDKVLQATRAYPALRATILRPRAIFGEHDQVLMPRLARMLSQRGGRLPLPRGGAVTLDLTYVGNVVHAMWLATAHPSLASGQAFNITNQQPAVLRDVLTRVFAQELGRPLRIVSLPYPLLSAASRLAQLWAAVTGKEPALTPYSLGAIHFDMTLDNTRARDVLGYLPPYSLDQGLARTANWLREHGHG</sequence>
<dbReference type="SUPFAM" id="SSF51735">
    <property type="entry name" value="NAD(P)-binding Rossmann-fold domains"/>
    <property type="match status" value="1"/>
</dbReference>
<reference evidence="2 3" key="1">
    <citation type="submission" date="2016-10" db="EMBL/GenBank/DDBJ databases">
        <title>Chromobacterium muskegensis sp. nov., an insecticidal bacterium isolated from Sphagnum bogs.</title>
        <authorList>
            <person name="Sparks M.E."/>
            <person name="Blackburn M.B."/>
            <person name="Gundersen-Rindal D.E."/>
            <person name="Mitchell A."/>
            <person name="Farrar R."/>
            <person name="Kuhar D."/>
        </authorList>
    </citation>
    <scope>NUCLEOTIDE SEQUENCE [LARGE SCALE GENOMIC DNA]</scope>
    <source>
        <strain evidence="2 3">21-1</strain>
    </source>
</reference>
<proteinExistence type="predicted"/>
<dbReference type="Gene3D" id="3.40.50.720">
    <property type="entry name" value="NAD(P)-binding Rossmann-like Domain"/>
    <property type="match status" value="1"/>
</dbReference>
<dbReference type="PANTHER" id="PTHR43245:SF46">
    <property type="entry name" value="NUCLEOSIDE-DIPHOSPHATE-SUGAR EPIMERASE"/>
    <property type="match status" value="1"/>
</dbReference>
<dbReference type="STRING" id="1108595.BKX93_02780"/>
<feature type="domain" description="NAD-dependent epimerase/dehydratase" evidence="1">
    <location>
        <begin position="7"/>
        <end position="237"/>
    </location>
</feature>